<name>A0A2N3II40_9BACT</name>
<dbReference type="Proteomes" id="UP000233387">
    <property type="component" value="Unassembled WGS sequence"/>
</dbReference>
<dbReference type="NCBIfam" id="TIGR03511">
    <property type="entry name" value="GldH_lipo"/>
    <property type="match status" value="1"/>
</dbReference>
<dbReference type="InterPro" id="IPR020018">
    <property type="entry name" value="Motility-assoc_lipoprot_GldH"/>
</dbReference>
<sequence length="193" mass="22782">MLKNFIIIFILALVFFSCKDPNTLFEANQSLKNGEWFYENPLAFEFEIQDTTKSYTLYYNVRNEVNYAYYNLFVTYYMHYPDGKKIDSLLMDITLFNPKTGEPYGEGTGGIREHQLPAFRNFKFSQKGKYKYVFKQYMRQNPLKGILSMGLRVAYTTPEEIEEMKAYEAEKAKNKPKSIFSERKNTPDSTKKQ</sequence>
<proteinExistence type="predicted"/>
<feature type="compositionally biased region" description="Basic and acidic residues" evidence="1">
    <location>
        <begin position="180"/>
        <end position="193"/>
    </location>
</feature>
<keyword evidence="2" id="KW-0732">Signal</keyword>
<dbReference type="OrthoDB" id="982482at2"/>
<dbReference type="PROSITE" id="PS51257">
    <property type="entry name" value="PROKAR_LIPOPROTEIN"/>
    <property type="match status" value="1"/>
</dbReference>
<accession>A0A2N3II40</accession>
<keyword evidence="3" id="KW-0449">Lipoprotein</keyword>
<feature type="chain" id="PRO_5014975608" evidence="2">
    <location>
        <begin position="20"/>
        <end position="193"/>
    </location>
</feature>
<comment type="caution">
    <text evidence="3">The sequence shown here is derived from an EMBL/GenBank/DDBJ whole genome shotgun (WGS) entry which is preliminary data.</text>
</comment>
<feature type="signal peptide" evidence="2">
    <location>
        <begin position="1"/>
        <end position="19"/>
    </location>
</feature>
<evidence type="ECO:0000256" key="2">
    <source>
        <dbReference type="SAM" id="SignalP"/>
    </source>
</evidence>
<evidence type="ECO:0000313" key="3">
    <source>
        <dbReference type="EMBL" id="PKQ69893.1"/>
    </source>
</evidence>
<organism evidence="3 4">
    <name type="scientific">Raineya orbicola</name>
    <dbReference type="NCBI Taxonomy" id="2016530"/>
    <lineage>
        <taxon>Bacteria</taxon>
        <taxon>Pseudomonadati</taxon>
        <taxon>Bacteroidota</taxon>
        <taxon>Cytophagia</taxon>
        <taxon>Cytophagales</taxon>
        <taxon>Raineyaceae</taxon>
        <taxon>Raineya</taxon>
    </lineage>
</organism>
<gene>
    <name evidence="3" type="ORF">Rain11_1090</name>
</gene>
<protein>
    <submittedName>
        <fullName evidence="3">Gliding motility-associated lipoprotein GldH</fullName>
    </submittedName>
</protein>
<keyword evidence="4" id="KW-1185">Reference proteome</keyword>
<dbReference type="Pfam" id="PF14109">
    <property type="entry name" value="GldH_lipo"/>
    <property type="match status" value="1"/>
</dbReference>
<dbReference type="RefSeq" id="WP_101358356.1">
    <property type="nucleotide sequence ID" value="NZ_NKXO01000014.1"/>
</dbReference>
<evidence type="ECO:0000256" key="1">
    <source>
        <dbReference type="SAM" id="MobiDB-lite"/>
    </source>
</evidence>
<dbReference type="AlphaFoldDB" id="A0A2N3II40"/>
<dbReference type="EMBL" id="NKXO01000014">
    <property type="protein sequence ID" value="PKQ69893.1"/>
    <property type="molecule type" value="Genomic_DNA"/>
</dbReference>
<feature type="region of interest" description="Disordered" evidence="1">
    <location>
        <begin position="167"/>
        <end position="193"/>
    </location>
</feature>
<evidence type="ECO:0000313" key="4">
    <source>
        <dbReference type="Proteomes" id="UP000233387"/>
    </source>
</evidence>
<reference evidence="3 4" key="1">
    <citation type="submission" date="2017-06" db="EMBL/GenBank/DDBJ databases">
        <title>Raineya orbicola gen. nov., sp. nov. a slightly thermophilic bacterium of the phylum Bacteroidetes and the description of Raineyaceae fam. nov.</title>
        <authorList>
            <person name="Albuquerque L."/>
            <person name="Polonia A.R.M."/>
            <person name="Barroso C."/>
            <person name="Froufe H.J.C."/>
            <person name="Lage O."/>
            <person name="Lobo-Da-Cunha A."/>
            <person name="Egas C."/>
            <person name="Da Costa M.S."/>
        </authorList>
    </citation>
    <scope>NUCLEOTIDE SEQUENCE [LARGE SCALE GENOMIC DNA]</scope>
    <source>
        <strain evidence="3 4">SPSPC-11</strain>
    </source>
</reference>